<dbReference type="EMBL" id="LGHJ01000017">
    <property type="protein sequence ID" value="KPL74537.1"/>
    <property type="molecule type" value="Genomic_DNA"/>
</dbReference>
<dbReference type="AlphaFoldDB" id="A0A0P6X0Y8"/>
<dbReference type="InterPro" id="IPR010064">
    <property type="entry name" value="HK97-gp10_tail"/>
</dbReference>
<evidence type="ECO:0000313" key="1">
    <source>
        <dbReference type="EMBL" id="KPL74537.1"/>
    </source>
</evidence>
<comment type="caution">
    <text evidence="1">The sequence shown here is derived from an EMBL/GenBank/DDBJ whole genome shotgun (WGS) entry which is preliminary data.</text>
</comment>
<dbReference type="Pfam" id="PF04883">
    <property type="entry name" value="HK97-gp10_like"/>
    <property type="match status" value="1"/>
</dbReference>
<protein>
    <recommendedName>
        <fullName evidence="3">HK97 gp10 family phage protein</fullName>
    </recommendedName>
</protein>
<gene>
    <name evidence="1" type="ORF">AC812_12130</name>
</gene>
<sequence length="134" mass="14661">MATKATLTLKGLDEYLEKIAAAGKDVDEAAARAVLAGAEVLQEGMRNRVPVRTGNLRENIRIFGPEWDGNFVFCEVGLIHRRGWTDADTARYGNAQEYGTSSMAAQPYIRPTIAEDGKKARDAMKESLEESGVL</sequence>
<proteinExistence type="predicted"/>
<keyword evidence="2" id="KW-1185">Reference proteome</keyword>
<dbReference type="Proteomes" id="UP000050514">
    <property type="component" value="Unassembled WGS sequence"/>
</dbReference>
<accession>A0A0P6X0Y8</accession>
<reference evidence="1 2" key="1">
    <citation type="submission" date="2015-07" db="EMBL/GenBank/DDBJ databases">
        <title>Draft genome of Bellilinea caldifistulae DSM 17877.</title>
        <authorList>
            <person name="Hemp J."/>
            <person name="Ward L.M."/>
            <person name="Pace L.A."/>
            <person name="Fischer W.W."/>
        </authorList>
    </citation>
    <scope>NUCLEOTIDE SEQUENCE [LARGE SCALE GENOMIC DNA]</scope>
    <source>
        <strain evidence="1 2">GOMI-1</strain>
    </source>
</reference>
<name>A0A0P6X0Y8_9CHLR</name>
<organism evidence="1 2">
    <name type="scientific">Bellilinea caldifistulae</name>
    <dbReference type="NCBI Taxonomy" id="360411"/>
    <lineage>
        <taxon>Bacteria</taxon>
        <taxon>Bacillati</taxon>
        <taxon>Chloroflexota</taxon>
        <taxon>Anaerolineae</taxon>
        <taxon>Anaerolineales</taxon>
        <taxon>Anaerolineaceae</taxon>
        <taxon>Bellilinea</taxon>
    </lineage>
</organism>
<dbReference type="RefSeq" id="WP_061918828.1">
    <property type="nucleotide sequence ID" value="NZ_DF967971.1"/>
</dbReference>
<dbReference type="NCBIfam" id="TIGR01725">
    <property type="entry name" value="phge_HK97_gp10"/>
    <property type="match status" value="1"/>
</dbReference>
<dbReference type="OrthoDB" id="886754at2"/>
<evidence type="ECO:0000313" key="2">
    <source>
        <dbReference type="Proteomes" id="UP000050514"/>
    </source>
</evidence>
<evidence type="ECO:0008006" key="3">
    <source>
        <dbReference type="Google" id="ProtNLM"/>
    </source>
</evidence>
<dbReference type="STRING" id="360411.AC812_12130"/>